<feature type="region of interest" description="Disordered" evidence="3">
    <location>
        <begin position="922"/>
        <end position="944"/>
    </location>
</feature>
<evidence type="ECO:0000259" key="4">
    <source>
        <dbReference type="Pfam" id="PF24981"/>
    </source>
</evidence>
<feature type="compositionally biased region" description="Polar residues" evidence="3">
    <location>
        <begin position="572"/>
        <end position="586"/>
    </location>
</feature>
<dbReference type="InterPro" id="IPR056737">
    <property type="entry name" value="Beta-prop_ATRN-MKLN-like"/>
</dbReference>
<protein>
    <submittedName>
        <fullName evidence="5">LADA_0G03466g1_1</fullName>
    </submittedName>
</protein>
<feature type="compositionally biased region" description="Polar residues" evidence="3">
    <location>
        <begin position="556"/>
        <end position="565"/>
    </location>
</feature>
<accession>A0A1G4JRQ6</accession>
<reference evidence="6" key="1">
    <citation type="submission" date="2016-03" db="EMBL/GenBank/DDBJ databases">
        <authorList>
            <person name="Devillers H."/>
        </authorList>
    </citation>
    <scope>NUCLEOTIDE SEQUENCE [LARGE SCALE GENOMIC DNA]</scope>
</reference>
<feature type="compositionally biased region" description="Polar residues" evidence="3">
    <location>
        <begin position="804"/>
        <end position="821"/>
    </location>
</feature>
<dbReference type="InterPro" id="IPR015915">
    <property type="entry name" value="Kelch-typ_b-propeller"/>
</dbReference>
<feature type="compositionally biased region" description="Polar residues" evidence="3">
    <location>
        <begin position="765"/>
        <end position="791"/>
    </location>
</feature>
<feature type="compositionally biased region" description="Polar residues" evidence="3">
    <location>
        <begin position="1198"/>
        <end position="1207"/>
    </location>
</feature>
<dbReference type="EMBL" id="LT598457">
    <property type="protein sequence ID" value="SCU93505.1"/>
    <property type="molecule type" value="Genomic_DNA"/>
</dbReference>
<dbReference type="SUPFAM" id="SSF117281">
    <property type="entry name" value="Kelch motif"/>
    <property type="match status" value="1"/>
</dbReference>
<gene>
    <name evidence="5" type="ORF">LADA_0G03466G</name>
</gene>
<dbReference type="PANTHER" id="PTHR43503:SF2">
    <property type="entry name" value="NEGATIVE REGULATOR OF SPORULATION MDS3-RELATED"/>
    <property type="match status" value="1"/>
</dbReference>
<feature type="compositionally biased region" description="Polar residues" evidence="3">
    <location>
        <begin position="1111"/>
        <end position="1126"/>
    </location>
</feature>
<dbReference type="OrthoDB" id="10001928at2759"/>
<keyword evidence="2" id="KW-0677">Repeat</keyword>
<dbReference type="PANTHER" id="PTHR43503">
    <property type="entry name" value="MCG48959-RELATED"/>
    <property type="match status" value="1"/>
</dbReference>
<evidence type="ECO:0000256" key="1">
    <source>
        <dbReference type="ARBA" id="ARBA00022441"/>
    </source>
</evidence>
<feature type="compositionally biased region" description="Basic and acidic residues" evidence="3">
    <location>
        <begin position="1235"/>
        <end position="1268"/>
    </location>
</feature>
<keyword evidence="1" id="KW-0880">Kelch repeat</keyword>
<feature type="compositionally biased region" description="Low complexity" evidence="3">
    <location>
        <begin position="652"/>
        <end position="667"/>
    </location>
</feature>
<name>A0A1G4JRQ6_9SACH</name>
<feature type="compositionally biased region" description="Basic and acidic residues" evidence="3">
    <location>
        <begin position="1208"/>
        <end position="1220"/>
    </location>
</feature>
<feature type="region of interest" description="Disordered" evidence="3">
    <location>
        <begin position="716"/>
        <end position="821"/>
    </location>
</feature>
<feature type="region of interest" description="Disordered" evidence="3">
    <location>
        <begin position="1435"/>
        <end position="1515"/>
    </location>
</feature>
<evidence type="ECO:0000313" key="5">
    <source>
        <dbReference type="EMBL" id="SCU93505.1"/>
    </source>
</evidence>
<keyword evidence="6" id="KW-1185">Reference proteome</keyword>
<dbReference type="STRING" id="1266660.A0A1G4JRQ6"/>
<dbReference type="GO" id="GO:0005739">
    <property type="term" value="C:mitochondrion"/>
    <property type="evidence" value="ECO:0007669"/>
    <property type="project" value="TreeGrafter"/>
</dbReference>
<feature type="region of interest" description="Disordered" evidence="3">
    <location>
        <begin position="1538"/>
        <end position="1563"/>
    </location>
</feature>
<evidence type="ECO:0000256" key="3">
    <source>
        <dbReference type="SAM" id="MobiDB-lite"/>
    </source>
</evidence>
<dbReference type="GO" id="GO:0045454">
    <property type="term" value="P:cell redox homeostasis"/>
    <property type="evidence" value="ECO:0007669"/>
    <property type="project" value="TreeGrafter"/>
</dbReference>
<feature type="region of interest" description="Disordered" evidence="3">
    <location>
        <begin position="1111"/>
        <end position="1287"/>
    </location>
</feature>
<feature type="domain" description="Attractin/MKLN-like beta-propeller" evidence="4">
    <location>
        <begin position="125"/>
        <end position="249"/>
    </location>
</feature>
<dbReference type="GO" id="GO:0005829">
    <property type="term" value="C:cytosol"/>
    <property type="evidence" value="ECO:0007669"/>
    <property type="project" value="TreeGrafter"/>
</dbReference>
<feature type="compositionally biased region" description="Polar residues" evidence="3">
    <location>
        <begin position="1221"/>
        <end position="1230"/>
    </location>
</feature>
<feature type="region of interest" description="Disordered" evidence="3">
    <location>
        <begin position="556"/>
        <end position="589"/>
    </location>
</feature>
<sequence length="1563" mass="172430">MIPLLPSPVSCHKTELPKLCPDQEASLPACKKRALTLDCRTGACILLVRSGVFVHGGLTVPLDLAEVNSSSIQRELIMYFGRERGSGNFQNLSDWISRETFFLDLITRKWEHVPTAEDIESFTEQDSRQSSSIMKGRVFHSMAYHEGFIYIFGGLEVSPQSGYELMASNELWALNLATKTWKLLSSNPSITRRFNHSMHVDSGGEEGVDALLYIVGGLNNMDRPVHVVDIYNLTQRKWDSLDDDNTEAQEIVTNINGQNTHLLQNSNFSLLIRDQVTDKPLIAMYSPVGDKDDETVTNPLVIQPLKAGPIGQRMPIFQGDQRWSGLKYKAPYNLLYPSGDYFGHNIIVSGYYPDVQSNNFHCFTYNMPTGKWTEINTMCDDPMFSTRHLWQLLVWHSHHKVVFLGTNEKNNHLPSVQKFNSILCIALPMINVFHKAFHRTVERERSTASFDQLPTGQDAFDDYSRYSAPPLQITTITSVFPSHAMALGKDSLELCKQHLSDFEIVTEDGDSVRVPVYLLRKRWGRYFDQVLAHGYVKASCDFESRNRDNEFSKFSTDSAFQSGTPTRHHFDSSSSRGPVETSSQGSMEGIPYKGELLQEIHPLLASRKSVPLFFANKSTSNLKTESKNKDDAFDASNRMPQVAPILHHSKSDSSAVCSSNASSKGSKGPTDHIKGTPASGNDSTVASLSGGLVFRLPFQEGSRGAVLSTPLVHDASEKQAGMVGRRKSSTSTPHTADGGQQGSRRASHPIFIKSEEKSGLPATMVPQSPFGSRKASVTSQNSSISFVSSASDRMGNPAHRRTSQDSGMTSSTLNSLSSQIPPLQPMPSEPVPVAPHHLQNDAFSPARYSPFSSRRSSLYHEFLRPGLSNTVSQSLLGIHENLNPESASIYEVDPHSIRKRSLDRQLLEDNLIDVELEASLNTASHKQPDSKNKGKSRRGSCVKTLPQAESNRPSYLSMAESGATFYENSIGDVEPLLLPRSLYMPWPTTTIRSFVEFFYTGQVNGRWLLSPVALNLLVMAKTYEIPLLYDLMSEALYSILGKKEESLVTTGDALKQLFLVKHLRAHDGNEEESKRALESHAIFNKFLEFEQSLQSIDNGFFDTNLLKSMTRQGSGVSTESASTTKPTAREDREGASLNVPLLFSGHPKESLTSLDGHLATSGSPEVQLPKNDSKAKKSSLSKDVPSISYHRDPENYNEDGSVTTARRNTTDRENKADKLEQQTLSNLSQNEESEFSDRIIDLKHSNREGFSERETPTAETSKPYKESSVKLPENESNSSSESDLVGTGFGLSSSSKIFKKLRRRGSERPIDPLSKTSGSEGSSLKNIIEYFKKGDKFSKPDNNSGNVDTLTLANMASADSLPPVDYVIELIHETAILVHDVRLIVRCVSVIKLSKRLKLLKQQLDYEMTLLDNEALKHRSSTDIMGHLPTAVKVGDALPTTSSPTLDRVPRAPSSVGLNKRSLNPVNPESPVMSGLGSESNARSASSDQSLAETDSVSLNTKSSRQHSKPPVVKRVNSHMATSGLSGAAYFMAGSLVPTVPKGKKDSTSSSGKGGISFFGKRK</sequence>
<evidence type="ECO:0000256" key="2">
    <source>
        <dbReference type="ARBA" id="ARBA00022737"/>
    </source>
</evidence>
<dbReference type="Proteomes" id="UP000190274">
    <property type="component" value="Chromosome G"/>
</dbReference>
<dbReference type="Gene3D" id="2.120.10.80">
    <property type="entry name" value="Kelch-type beta propeller"/>
    <property type="match status" value="1"/>
</dbReference>
<feature type="compositionally biased region" description="Polar residues" evidence="3">
    <location>
        <begin position="1477"/>
        <end position="1503"/>
    </location>
</feature>
<feature type="region of interest" description="Disordered" evidence="3">
    <location>
        <begin position="647"/>
        <end position="683"/>
    </location>
</feature>
<evidence type="ECO:0000313" key="6">
    <source>
        <dbReference type="Proteomes" id="UP000190274"/>
    </source>
</evidence>
<proteinExistence type="predicted"/>
<dbReference type="Pfam" id="PF24981">
    <property type="entry name" value="Beta-prop_ATRN-LZTR1"/>
    <property type="match status" value="1"/>
</dbReference>
<organism evidence="5 6">
    <name type="scientific">Lachancea dasiensis</name>
    <dbReference type="NCBI Taxonomy" id="1072105"/>
    <lineage>
        <taxon>Eukaryota</taxon>
        <taxon>Fungi</taxon>
        <taxon>Dikarya</taxon>
        <taxon>Ascomycota</taxon>
        <taxon>Saccharomycotina</taxon>
        <taxon>Saccharomycetes</taxon>
        <taxon>Saccharomycetales</taxon>
        <taxon>Saccharomycetaceae</taxon>
        <taxon>Lachancea</taxon>
    </lineage>
</organism>
<feature type="region of interest" description="Disordered" evidence="3">
    <location>
        <begin position="1302"/>
        <end position="1321"/>
    </location>
</feature>